<dbReference type="EMBL" id="BDIP01000454">
    <property type="protein sequence ID" value="GCA62295.1"/>
    <property type="molecule type" value="Genomic_DNA"/>
</dbReference>
<keyword evidence="2" id="KW-1185">Reference proteome</keyword>
<name>A0A391NK63_9EUKA</name>
<comment type="caution">
    <text evidence="1">The sequence shown here is derived from an EMBL/GenBank/DDBJ whole genome shotgun (WGS) entry which is preliminary data.</text>
</comment>
<evidence type="ECO:0000313" key="1">
    <source>
        <dbReference type="EMBL" id="GCA62295.1"/>
    </source>
</evidence>
<accession>A0A391NK63</accession>
<gene>
    <name evidence="1" type="ORF">KIPB_002633</name>
</gene>
<organism evidence="1 2">
    <name type="scientific">Kipferlia bialata</name>
    <dbReference type="NCBI Taxonomy" id="797122"/>
    <lineage>
        <taxon>Eukaryota</taxon>
        <taxon>Metamonada</taxon>
        <taxon>Carpediemonas-like organisms</taxon>
        <taxon>Kipferlia</taxon>
    </lineage>
</organism>
<dbReference type="AlphaFoldDB" id="A0A391NK63"/>
<proteinExistence type="predicted"/>
<evidence type="ECO:0000313" key="2">
    <source>
        <dbReference type="Proteomes" id="UP000265618"/>
    </source>
</evidence>
<dbReference type="Proteomes" id="UP000265618">
    <property type="component" value="Unassembled WGS sequence"/>
</dbReference>
<reference evidence="1 2" key="1">
    <citation type="journal article" date="2018" name="PLoS ONE">
        <title>The draft genome of Kipferlia bialata reveals reductive genome evolution in fornicate parasites.</title>
        <authorList>
            <person name="Tanifuji G."/>
            <person name="Takabayashi S."/>
            <person name="Kume K."/>
            <person name="Takagi M."/>
            <person name="Nakayama T."/>
            <person name="Kamikawa R."/>
            <person name="Inagaki Y."/>
            <person name="Hashimoto T."/>
        </authorList>
    </citation>
    <scope>NUCLEOTIDE SEQUENCE [LARGE SCALE GENOMIC DNA]</scope>
    <source>
        <strain evidence="1">NY0173</strain>
    </source>
</reference>
<feature type="non-terminal residue" evidence="1">
    <location>
        <position position="1"/>
    </location>
</feature>
<sequence>AHMLEAMRHRVVQVVWGRAHNGSDRDTSS</sequence>
<protein>
    <submittedName>
        <fullName evidence="1">Uncharacterized protein</fullName>
    </submittedName>
</protein>